<reference evidence="2" key="1">
    <citation type="journal article" date="2022" name="Int. J. Syst. Evol. Microbiol.">
        <title>Anaeromyxobacter oryzae sp. nov., Anaeromyxobacter diazotrophicus sp. nov. and Anaeromyxobacter paludicola sp. nov., isolated from paddy soils.</title>
        <authorList>
            <person name="Itoh H."/>
            <person name="Xu Z."/>
            <person name="Mise K."/>
            <person name="Masuda Y."/>
            <person name="Ushijima N."/>
            <person name="Hayakawa C."/>
            <person name="Shiratori Y."/>
            <person name="Senoo K."/>
        </authorList>
    </citation>
    <scope>NUCLEOTIDE SEQUENCE [LARGE SCALE GENOMIC DNA]</scope>
    <source>
        <strain evidence="2">Red232</strain>
    </source>
</reference>
<evidence type="ECO:0008006" key="3">
    <source>
        <dbReference type="Google" id="ProtNLM"/>
    </source>
</evidence>
<proteinExistence type="predicted"/>
<protein>
    <recommendedName>
        <fullName evidence="3">Lipoprotein</fullName>
    </recommendedName>
</protein>
<organism evidence="1 2">
    <name type="scientific">Anaeromyxobacter oryzae</name>
    <dbReference type="NCBI Taxonomy" id="2918170"/>
    <lineage>
        <taxon>Bacteria</taxon>
        <taxon>Pseudomonadati</taxon>
        <taxon>Myxococcota</taxon>
        <taxon>Myxococcia</taxon>
        <taxon>Myxococcales</taxon>
        <taxon>Cystobacterineae</taxon>
        <taxon>Anaeromyxobacteraceae</taxon>
        <taxon>Anaeromyxobacter</taxon>
    </lineage>
</organism>
<name>A0ABM7WQJ1_9BACT</name>
<evidence type="ECO:0000313" key="2">
    <source>
        <dbReference type="Proteomes" id="UP001162891"/>
    </source>
</evidence>
<accession>A0ABM7WQJ1</accession>
<dbReference type="RefSeq" id="WP_248358520.1">
    <property type="nucleotide sequence ID" value="NZ_AP025591.1"/>
</dbReference>
<gene>
    <name evidence="1" type="ORF">AMOR_07340</name>
</gene>
<dbReference type="Proteomes" id="UP001162891">
    <property type="component" value="Chromosome"/>
</dbReference>
<keyword evidence="2" id="KW-1185">Reference proteome</keyword>
<dbReference type="PROSITE" id="PS51257">
    <property type="entry name" value="PROKAR_LIPOPROTEIN"/>
    <property type="match status" value="1"/>
</dbReference>
<sequence>MTPPRLAVLAITAALALACRTAEPRALVRVDAPPAEPGAPADAQALRVERAVRSVADEERLVCLEGGGAVLLTCSPADVGSRSVQVRLTVQRAGSGIEVIGDAPFAHPGDPDVCRLASRLVRAVDAELGVPSARVHPGSGCPMPAEAR</sequence>
<evidence type="ECO:0000313" key="1">
    <source>
        <dbReference type="EMBL" id="BDG01738.1"/>
    </source>
</evidence>
<dbReference type="EMBL" id="AP025591">
    <property type="protein sequence ID" value="BDG01738.1"/>
    <property type="molecule type" value="Genomic_DNA"/>
</dbReference>